<dbReference type="EMBL" id="KV426018">
    <property type="protein sequence ID" value="KZV91911.1"/>
    <property type="molecule type" value="Genomic_DNA"/>
</dbReference>
<reference evidence="2 3" key="1">
    <citation type="journal article" date="2016" name="Mol. Biol. Evol.">
        <title>Comparative Genomics of Early-Diverging Mushroom-Forming Fungi Provides Insights into the Origins of Lignocellulose Decay Capabilities.</title>
        <authorList>
            <person name="Nagy L.G."/>
            <person name="Riley R."/>
            <person name="Tritt A."/>
            <person name="Adam C."/>
            <person name="Daum C."/>
            <person name="Floudas D."/>
            <person name="Sun H."/>
            <person name="Yadav J.S."/>
            <person name="Pangilinan J."/>
            <person name="Larsson K.H."/>
            <person name="Matsuura K."/>
            <person name="Barry K."/>
            <person name="Labutti K."/>
            <person name="Kuo R."/>
            <person name="Ohm R.A."/>
            <person name="Bhattacharya S.S."/>
            <person name="Shirouzu T."/>
            <person name="Yoshinaga Y."/>
            <person name="Martin F.M."/>
            <person name="Grigoriev I.V."/>
            <person name="Hibbett D.S."/>
        </authorList>
    </citation>
    <scope>NUCLEOTIDE SEQUENCE [LARGE SCALE GENOMIC DNA]</scope>
    <source>
        <strain evidence="2 3">HHB12029</strain>
    </source>
</reference>
<feature type="region of interest" description="Disordered" evidence="1">
    <location>
        <begin position="1"/>
        <end position="57"/>
    </location>
</feature>
<evidence type="ECO:0000256" key="1">
    <source>
        <dbReference type="SAM" id="MobiDB-lite"/>
    </source>
</evidence>
<name>A0A165HG06_EXIGL</name>
<keyword evidence="3" id="KW-1185">Reference proteome</keyword>
<feature type="compositionally biased region" description="Acidic residues" evidence="1">
    <location>
        <begin position="12"/>
        <end position="25"/>
    </location>
</feature>
<dbReference type="Proteomes" id="UP000077266">
    <property type="component" value="Unassembled WGS sequence"/>
</dbReference>
<dbReference type="InParanoid" id="A0A165HG06"/>
<accession>A0A165HG06</accession>
<proteinExistence type="predicted"/>
<gene>
    <name evidence="2" type="ORF">EXIGLDRAFT_693231</name>
</gene>
<dbReference type="AlphaFoldDB" id="A0A165HG06"/>
<evidence type="ECO:0000313" key="3">
    <source>
        <dbReference type="Proteomes" id="UP000077266"/>
    </source>
</evidence>
<evidence type="ECO:0000313" key="2">
    <source>
        <dbReference type="EMBL" id="KZV91911.1"/>
    </source>
</evidence>
<organism evidence="2 3">
    <name type="scientific">Exidia glandulosa HHB12029</name>
    <dbReference type="NCBI Taxonomy" id="1314781"/>
    <lineage>
        <taxon>Eukaryota</taxon>
        <taxon>Fungi</taxon>
        <taxon>Dikarya</taxon>
        <taxon>Basidiomycota</taxon>
        <taxon>Agaricomycotina</taxon>
        <taxon>Agaricomycetes</taxon>
        <taxon>Auriculariales</taxon>
        <taxon>Exidiaceae</taxon>
        <taxon>Exidia</taxon>
    </lineage>
</organism>
<protein>
    <submittedName>
        <fullName evidence="2">Uncharacterized protein</fullName>
    </submittedName>
</protein>
<sequence>MAESESRNPPADESDPPVDESDDGEPPPLIAPYDSSDDEEPPALIPLYDSSDDEYEQPALVHPQQPVRPYRASGISSAPIAPQHPEPYCNYFKAGVYTMTKTAAMDTRRPLVNSMYSTSEEAKEWIEKHSADICQVLSGIAAYTKKSDAEVWRRVGAALEDARAVVRRWPDYSRAMARL</sequence>